<evidence type="ECO:0000256" key="1">
    <source>
        <dbReference type="SAM" id="MobiDB-lite"/>
    </source>
</evidence>
<reference evidence="3" key="2">
    <citation type="submission" date="2012-08" db="EMBL/GenBank/DDBJ databases">
        <title>Whole-genome sequence of Nocardiopsis alba strain ATCC BAA-2165 associated with honeybees.</title>
        <authorList>
            <person name="Qiao J."/>
            <person name="Chen L."/>
            <person name="Li Y."/>
            <person name="Wang J."/>
            <person name="Zhang W."/>
            <person name="Chen S."/>
        </authorList>
    </citation>
    <scope>NUCLEOTIDE SEQUENCE [LARGE SCALE GENOMIC DNA]</scope>
    <source>
        <strain evidence="3">ATCC BAA-2165 / BE74</strain>
    </source>
</reference>
<dbReference type="KEGG" id="nal:B005_4614"/>
<sequence>MIPAVSPPGDGRDRAAVAGARPGPSSASLAAYGRSRESAPRRARRG</sequence>
<dbReference type="AlphaFoldDB" id="J7L7T3"/>
<evidence type="ECO:0000313" key="2">
    <source>
        <dbReference type="EMBL" id="AFR08746.1"/>
    </source>
</evidence>
<feature type="compositionally biased region" description="Low complexity" evidence="1">
    <location>
        <begin position="16"/>
        <end position="31"/>
    </location>
</feature>
<reference evidence="2 3" key="1">
    <citation type="journal article" date="2012" name="J. Bacteriol.">
        <title>Whole-Genome Sequence of Nocardiopsis alba Strain ATCC BAA-2165, Associated with Honeybees.</title>
        <authorList>
            <person name="Qiao J."/>
            <person name="Chen L."/>
            <person name="Li Y."/>
            <person name="Wang J."/>
            <person name="Zhang W."/>
            <person name="Chen S."/>
        </authorList>
    </citation>
    <scope>NUCLEOTIDE SEQUENCE [LARGE SCALE GENOMIC DNA]</scope>
    <source>
        <strain evidence="3">ATCC BAA-2165 / BE74</strain>
    </source>
</reference>
<proteinExistence type="predicted"/>
<accession>J7L7T3</accession>
<protein>
    <submittedName>
        <fullName evidence="2">Uncharacterized protein</fullName>
    </submittedName>
</protein>
<name>J7L7T3_NOCAA</name>
<organism evidence="2 3">
    <name type="scientific">Nocardiopsis alba (strain ATCC BAA-2165 / BE74)</name>
    <dbReference type="NCBI Taxonomy" id="1205910"/>
    <lineage>
        <taxon>Bacteria</taxon>
        <taxon>Bacillati</taxon>
        <taxon>Actinomycetota</taxon>
        <taxon>Actinomycetes</taxon>
        <taxon>Streptosporangiales</taxon>
        <taxon>Nocardiopsidaceae</taxon>
        <taxon>Nocardiopsis</taxon>
    </lineage>
</organism>
<evidence type="ECO:0000313" key="3">
    <source>
        <dbReference type="Proteomes" id="UP000003779"/>
    </source>
</evidence>
<dbReference type="STRING" id="1205910.B005_4614"/>
<feature type="region of interest" description="Disordered" evidence="1">
    <location>
        <begin position="1"/>
        <end position="46"/>
    </location>
</feature>
<dbReference type="HOGENOM" id="CLU_3186422_0_0_11"/>
<gene>
    <name evidence="2" type="ordered locus">B005_4614</name>
</gene>
<dbReference type="Proteomes" id="UP000003779">
    <property type="component" value="Chromosome"/>
</dbReference>
<dbReference type="EMBL" id="CP003788">
    <property type="protein sequence ID" value="AFR08746.1"/>
    <property type="molecule type" value="Genomic_DNA"/>
</dbReference>